<gene>
    <name evidence="5" type="ORF">SAE01_05820</name>
</gene>
<dbReference type="PANTHER" id="PTHR43046">
    <property type="entry name" value="GDP-MANNOSE MANNOSYL HYDROLASE"/>
    <property type="match status" value="1"/>
</dbReference>
<sequence length="140" mass="16159">MAVKIVAGGGIVSNDKNEVLFQLRRGKWDLPKGKLEEGEKIEDCAVREVEEETGLKNIQLGELVGVTTHYYKEKGKDIEKETHWFAMKVSGSQQLVPQLEEDITELKWVAEKDASNYLNNSFKNIEEILQKYYDKQKQQR</sequence>
<evidence type="ECO:0000259" key="4">
    <source>
        <dbReference type="PROSITE" id="PS51462"/>
    </source>
</evidence>
<evidence type="ECO:0000313" key="6">
    <source>
        <dbReference type="Proteomes" id="UP000321513"/>
    </source>
</evidence>
<dbReference type="SUPFAM" id="SSF55811">
    <property type="entry name" value="Nudix"/>
    <property type="match status" value="1"/>
</dbReference>
<evidence type="ECO:0000256" key="3">
    <source>
        <dbReference type="RuleBase" id="RU003476"/>
    </source>
</evidence>
<keyword evidence="2 3" id="KW-0378">Hydrolase</keyword>
<dbReference type="PROSITE" id="PS00893">
    <property type="entry name" value="NUDIX_BOX"/>
    <property type="match status" value="1"/>
</dbReference>
<dbReference type="RefSeq" id="WP_147202063.1">
    <property type="nucleotide sequence ID" value="NZ_BJYT01000001.1"/>
</dbReference>
<dbReference type="InterPro" id="IPR020476">
    <property type="entry name" value="Nudix_hydrolase"/>
</dbReference>
<comment type="similarity">
    <text evidence="3">Belongs to the Nudix hydrolase family.</text>
</comment>
<evidence type="ECO:0000256" key="2">
    <source>
        <dbReference type="ARBA" id="ARBA00022801"/>
    </source>
</evidence>
<evidence type="ECO:0000256" key="1">
    <source>
        <dbReference type="ARBA" id="ARBA00001946"/>
    </source>
</evidence>
<dbReference type="AlphaFoldDB" id="A0A512B7Y9"/>
<reference evidence="5 6" key="1">
    <citation type="submission" date="2019-07" db="EMBL/GenBank/DDBJ databases">
        <title>Whole genome shotgun sequence of Segetibacter aerophilus NBRC 106135.</title>
        <authorList>
            <person name="Hosoyama A."/>
            <person name="Uohara A."/>
            <person name="Ohji S."/>
            <person name="Ichikawa N."/>
        </authorList>
    </citation>
    <scope>NUCLEOTIDE SEQUENCE [LARGE SCALE GENOMIC DNA]</scope>
    <source>
        <strain evidence="5 6">NBRC 106135</strain>
    </source>
</reference>
<comment type="caution">
    <text evidence="5">The sequence shown here is derived from an EMBL/GenBank/DDBJ whole genome shotgun (WGS) entry which is preliminary data.</text>
</comment>
<accession>A0A512B7Y9</accession>
<dbReference type="InterPro" id="IPR000086">
    <property type="entry name" value="NUDIX_hydrolase_dom"/>
</dbReference>
<dbReference type="GO" id="GO:0016787">
    <property type="term" value="F:hydrolase activity"/>
    <property type="evidence" value="ECO:0007669"/>
    <property type="project" value="UniProtKB-KW"/>
</dbReference>
<evidence type="ECO:0000313" key="5">
    <source>
        <dbReference type="EMBL" id="GEO08086.1"/>
    </source>
</evidence>
<dbReference type="Pfam" id="PF00293">
    <property type="entry name" value="NUDIX"/>
    <property type="match status" value="1"/>
</dbReference>
<dbReference type="InterPro" id="IPR020084">
    <property type="entry name" value="NUDIX_hydrolase_CS"/>
</dbReference>
<keyword evidence="6" id="KW-1185">Reference proteome</keyword>
<dbReference type="Proteomes" id="UP000321513">
    <property type="component" value="Unassembled WGS sequence"/>
</dbReference>
<proteinExistence type="inferred from homology"/>
<protein>
    <submittedName>
        <fullName evidence="5">NUDIX domain-containing protein</fullName>
    </submittedName>
</protein>
<dbReference type="OrthoDB" id="9816289at2"/>
<dbReference type="EMBL" id="BJYT01000001">
    <property type="protein sequence ID" value="GEO08086.1"/>
    <property type="molecule type" value="Genomic_DNA"/>
</dbReference>
<name>A0A512B7Y9_9BACT</name>
<dbReference type="PANTHER" id="PTHR43046:SF2">
    <property type="entry name" value="8-OXO-DGTP DIPHOSPHATASE-RELATED"/>
    <property type="match status" value="1"/>
</dbReference>
<dbReference type="CDD" id="cd03673">
    <property type="entry name" value="NUDIX_Ap6A_hydrolase"/>
    <property type="match status" value="1"/>
</dbReference>
<dbReference type="Gene3D" id="3.90.79.10">
    <property type="entry name" value="Nucleoside Triphosphate Pyrophosphohydrolase"/>
    <property type="match status" value="1"/>
</dbReference>
<comment type="cofactor">
    <cofactor evidence="1">
        <name>Mg(2+)</name>
        <dbReference type="ChEBI" id="CHEBI:18420"/>
    </cofactor>
</comment>
<dbReference type="InterPro" id="IPR015797">
    <property type="entry name" value="NUDIX_hydrolase-like_dom_sf"/>
</dbReference>
<organism evidence="5 6">
    <name type="scientific">Segetibacter aerophilus</name>
    <dbReference type="NCBI Taxonomy" id="670293"/>
    <lineage>
        <taxon>Bacteria</taxon>
        <taxon>Pseudomonadati</taxon>
        <taxon>Bacteroidota</taxon>
        <taxon>Chitinophagia</taxon>
        <taxon>Chitinophagales</taxon>
        <taxon>Chitinophagaceae</taxon>
        <taxon>Segetibacter</taxon>
    </lineage>
</organism>
<dbReference type="PROSITE" id="PS51462">
    <property type="entry name" value="NUDIX"/>
    <property type="match status" value="1"/>
</dbReference>
<feature type="domain" description="Nudix hydrolase" evidence="4">
    <location>
        <begin position="3"/>
        <end position="132"/>
    </location>
</feature>
<dbReference type="PRINTS" id="PR00502">
    <property type="entry name" value="NUDIXFAMILY"/>
</dbReference>